<sequence length="175" mass="20711">MSAFMIDRKDYLAFAVQLYRFCNAPMPPHYTLELLRTLWWNSPMDVTSTWTWRVDRLVRLMMLANRRAVWHRYQLGRQRDHKEPRLHCSTKLGPIKPAHRYHQAPLTDSELVALYKFTCCALYQSSEWSGSPEQAPRLVKVIQQLQQALAQDVLTRLSLWEQAPWGEMRWLSPSP</sequence>
<evidence type="ECO:0000313" key="2">
    <source>
        <dbReference type="Proteomes" id="UP000281725"/>
    </source>
</evidence>
<organism evidence="1 2">
    <name type="scientific">Aeromonas veronii</name>
    <dbReference type="NCBI Taxonomy" id="654"/>
    <lineage>
        <taxon>Bacteria</taxon>
        <taxon>Pseudomonadati</taxon>
        <taxon>Pseudomonadota</taxon>
        <taxon>Gammaproteobacteria</taxon>
        <taxon>Aeromonadales</taxon>
        <taxon>Aeromonadaceae</taxon>
        <taxon>Aeromonas</taxon>
    </lineage>
</organism>
<dbReference type="RefSeq" id="WP_120415913.1">
    <property type="nucleotide sequence ID" value="NZ_RAWX01000004.1"/>
</dbReference>
<dbReference type="AlphaFoldDB" id="A0A3A9ID55"/>
<gene>
    <name evidence="1" type="ORF">D6R50_18535</name>
</gene>
<dbReference type="EMBL" id="RAWX01000004">
    <property type="protein sequence ID" value="RKJ86281.1"/>
    <property type="molecule type" value="Genomic_DNA"/>
</dbReference>
<proteinExistence type="predicted"/>
<dbReference type="Proteomes" id="UP000281725">
    <property type="component" value="Unassembled WGS sequence"/>
</dbReference>
<protein>
    <submittedName>
        <fullName evidence="1">Uncharacterized protein</fullName>
    </submittedName>
</protein>
<reference evidence="1 2" key="1">
    <citation type="submission" date="2018-09" db="EMBL/GenBank/DDBJ databases">
        <title>Genome sequencing of Aeromonas veronii MS-17-88.</title>
        <authorList>
            <person name="Tekedar H.C."/>
            <person name="Arick M.A."/>
            <person name="Hsu C.-Y."/>
            <person name="Thrash A."/>
            <person name="Karsi A."/>
            <person name="Lawrence M.L."/>
            <person name="Abdelhamed H."/>
        </authorList>
    </citation>
    <scope>NUCLEOTIDE SEQUENCE [LARGE SCALE GENOMIC DNA]</scope>
    <source>
        <strain evidence="1 2">MS 17-88</strain>
    </source>
</reference>
<comment type="caution">
    <text evidence="1">The sequence shown here is derived from an EMBL/GenBank/DDBJ whole genome shotgun (WGS) entry which is preliminary data.</text>
</comment>
<name>A0A3A9ID55_AERVE</name>
<evidence type="ECO:0000313" key="1">
    <source>
        <dbReference type="EMBL" id="RKJ86281.1"/>
    </source>
</evidence>
<accession>A0A3A9ID55</accession>